<dbReference type="PANTHER" id="PTHR13420:SF7">
    <property type="entry name" value="UPF0235 PROTEIN C15ORF40"/>
    <property type="match status" value="1"/>
</dbReference>
<dbReference type="NCBIfam" id="TIGR00251">
    <property type="entry name" value="DUF167 family protein"/>
    <property type="match status" value="1"/>
</dbReference>
<dbReference type="InterPro" id="IPR036591">
    <property type="entry name" value="YggU-like_sf"/>
</dbReference>
<dbReference type="SUPFAM" id="SSF69786">
    <property type="entry name" value="YggU-like"/>
    <property type="match status" value="1"/>
</dbReference>
<keyword evidence="4" id="KW-1185">Reference proteome</keyword>
<dbReference type="HAMAP" id="MF_00634">
    <property type="entry name" value="UPF0235"/>
    <property type="match status" value="1"/>
</dbReference>
<organism evidence="3 4">
    <name type="scientific">Heliobacterium chlorum</name>
    <dbReference type="NCBI Taxonomy" id="2698"/>
    <lineage>
        <taxon>Bacteria</taxon>
        <taxon>Bacillati</taxon>
        <taxon>Bacillota</taxon>
        <taxon>Clostridia</taxon>
        <taxon>Eubacteriales</taxon>
        <taxon>Heliobacteriaceae</taxon>
        <taxon>Heliobacterium</taxon>
    </lineage>
</organism>
<gene>
    <name evidence="3" type="ORF">H1S01_02060</name>
</gene>
<dbReference type="Pfam" id="PF02594">
    <property type="entry name" value="DUF167"/>
    <property type="match status" value="1"/>
</dbReference>
<dbReference type="EMBL" id="JACVHF010000001">
    <property type="protein sequence ID" value="MBC9783293.1"/>
    <property type="molecule type" value="Genomic_DNA"/>
</dbReference>
<dbReference type="SMART" id="SM01152">
    <property type="entry name" value="DUF167"/>
    <property type="match status" value="1"/>
</dbReference>
<name>A0ABR7SZY1_HELCL</name>
<accession>A0ABR7SZY1</accession>
<comment type="caution">
    <text evidence="3">The sequence shown here is derived from an EMBL/GenBank/DDBJ whole genome shotgun (WGS) entry which is preliminary data.</text>
</comment>
<dbReference type="RefSeq" id="WP_188038612.1">
    <property type="nucleotide sequence ID" value="NZ_JACVHF010000001.1"/>
</dbReference>
<reference evidence="3 4" key="1">
    <citation type="submission" date="2020-07" db="EMBL/GenBank/DDBJ databases">
        <title>Draft whole-genome sequence of Heliobacterium chlorum DSM 3682, type strain.</title>
        <authorList>
            <person name="Kyndt J.A."/>
            <person name="Meyer T.E."/>
            <person name="Imhoff J.F."/>
        </authorList>
    </citation>
    <scope>NUCLEOTIDE SEQUENCE [LARGE SCALE GENOMIC DNA]</scope>
    <source>
        <strain evidence="3 4">DSM 3682</strain>
    </source>
</reference>
<evidence type="ECO:0000313" key="3">
    <source>
        <dbReference type="EMBL" id="MBC9783293.1"/>
    </source>
</evidence>
<evidence type="ECO:0000256" key="1">
    <source>
        <dbReference type="ARBA" id="ARBA00010364"/>
    </source>
</evidence>
<dbReference type="Gene3D" id="3.30.1200.10">
    <property type="entry name" value="YggU-like"/>
    <property type="match status" value="1"/>
</dbReference>
<evidence type="ECO:0000256" key="2">
    <source>
        <dbReference type="HAMAP-Rule" id="MF_00634"/>
    </source>
</evidence>
<protein>
    <recommendedName>
        <fullName evidence="2">UPF0235 protein H1S01_02060</fullName>
    </recommendedName>
</protein>
<dbReference type="Proteomes" id="UP000617402">
    <property type="component" value="Unassembled WGS sequence"/>
</dbReference>
<sequence length="101" mass="11014">MLWVQEVPGGVRFKIRVQPRASKNEVCGLLDDALKVRLTAPPVDGEANGACQAFFAKTLSLPKSQVRLVAGETSRTKTVEVIGMSKEQILKLFDSKQISSV</sequence>
<evidence type="ECO:0000313" key="4">
    <source>
        <dbReference type="Proteomes" id="UP000617402"/>
    </source>
</evidence>
<proteinExistence type="inferred from homology"/>
<dbReference type="PANTHER" id="PTHR13420">
    <property type="entry name" value="UPF0235 PROTEIN C15ORF40"/>
    <property type="match status" value="1"/>
</dbReference>
<comment type="similarity">
    <text evidence="1 2">Belongs to the UPF0235 family.</text>
</comment>
<dbReference type="InterPro" id="IPR003746">
    <property type="entry name" value="DUF167"/>
</dbReference>